<comment type="caution">
    <text evidence="3">The sequence shown here is derived from an EMBL/GenBank/DDBJ whole genome shotgun (WGS) entry which is preliminary data.</text>
</comment>
<keyword evidence="3" id="KW-0547">Nucleotide-binding</keyword>
<feature type="domain" description="Helicase ATP-binding" evidence="2">
    <location>
        <begin position="53"/>
        <end position="212"/>
    </location>
</feature>
<organism evidence="3 4">
    <name type="scientific">Kocuria gwangalliensis</name>
    <dbReference type="NCBI Taxonomy" id="501592"/>
    <lineage>
        <taxon>Bacteria</taxon>
        <taxon>Bacillati</taxon>
        <taxon>Actinomycetota</taxon>
        <taxon>Actinomycetes</taxon>
        <taxon>Micrococcales</taxon>
        <taxon>Micrococcaceae</taxon>
        <taxon>Kocuria</taxon>
    </lineage>
</organism>
<dbReference type="Pfam" id="PF04851">
    <property type="entry name" value="ResIII"/>
    <property type="match status" value="1"/>
</dbReference>
<evidence type="ECO:0000313" key="3">
    <source>
        <dbReference type="EMBL" id="GAA4703748.1"/>
    </source>
</evidence>
<dbReference type="SUPFAM" id="SSF52540">
    <property type="entry name" value="P-loop containing nucleoside triphosphate hydrolases"/>
    <property type="match status" value="2"/>
</dbReference>
<gene>
    <name evidence="3" type="ORF">GCM10025781_23270</name>
</gene>
<dbReference type="PANTHER" id="PTHR47396:SF2">
    <property type="entry name" value="HELICASE ATP-BINDING DOMAIN-CONTAINING PROTEIN"/>
    <property type="match status" value="1"/>
</dbReference>
<dbReference type="InterPro" id="IPR006935">
    <property type="entry name" value="Helicase/UvrB_N"/>
</dbReference>
<evidence type="ECO:0000256" key="1">
    <source>
        <dbReference type="SAM" id="MobiDB-lite"/>
    </source>
</evidence>
<dbReference type="EMBL" id="BAABLN010000034">
    <property type="protein sequence ID" value="GAA4703748.1"/>
    <property type="molecule type" value="Genomic_DNA"/>
</dbReference>
<reference evidence="4" key="1">
    <citation type="journal article" date="2019" name="Int. J. Syst. Evol. Microbiol.">
        <title>The Global Catalogue of Microorganisms (GCM) 10K type strain sequencing project: providing services to taxonomists for standard genome sequencing and annotation.</title>
        <authorList>
            <consortium name="The Broad Institute Genomics Platform"/>
            <consortium name="The Broad Institute Genome Sequencing Center for Infectious Disease"/>
            <person name="Wu L."/>
            <person name="Ma J."/>
        </authorList>
    </citation>
    <scope>NUCLEOTIDE SEQUENCE [LARGE SCALE GENOMIC DNA]</scope>
    <source>
        <strain evidence="4">JCM 18958</strain>
    </source>
</reference>
<evidence type="ECO:0000313" key="4">
    <source>
        <dbReference type="Proteomes" id="UP001501446"/>
    </source>
</evidence>
<dbReference type="SMART" id="SM00487">
    <property type="entry name" value="DEXDc"/>
    <property type="match status" value="1"/>
</dbReference>
<evidence type="ECO:0000259" key="2">
    <source>
        <dbReference type="PROSITE" id="PS51192"/>
    </source>
</evidence>
<name>A0ABP8XD38_9MICC</name>
<feature type="region of interest" description="Disordered" evidence="1">
    <location>
        <begin position="524"/>
        <end position="548"/>
    </location>
</feature>
<keyword evidence="3" id="KW-0347">Helicase</keyword>
<sequence>MRHVRGEDEHYVSESDQLDLFGAVADLPPAYPDRAAWGTAPKLRAWQAEALRRYEESQPRDFMAVATPGAGKTTFALTVAKKLHDSGKIQRITVVTPTEHLKRQWADAAARVGLALDPNFKNADGSHGSSYMGAAVTYAQVANKPLLHRARTEAGRSLVIMDEIHHAGDALSWGDGLREAFEPAARRLALTGTPFRSDTSPIPFVTYQEDREGIRRSTADYTYGYGDALKDHVVRPVIFMAYSGQMRWRTSAGEEMAAQLGEGFTKDITSQAWRTALDPNGHWIPSVLQAADQRLTQVRRAVPDAGGLVIATDHQDAKAYAEQLTAITGRRPTVVLSDDKAASNKIDEFSESDQRWMVAVRMVSEGVDVPRLAVGVYATSTSTPLFFAQAVGRFVRARKRGETASVFLPSVPALMGLANSMEEERDHALDKPKNMPGVVDFDQPMESGWDDDLLEEANREENASGSLAQGNFEALDSDASFHGVLFDGGAFGGGVAVGSEEEADFLGIPGLLDAEQVSTLLRERQTRHAQRRSGDSPSEPAAPAVPDHRRLKELRSQLSKNVSAWSARTGTPHGIIHNQLREKCGGPAVAQASADQITARLALLQRWFIGRK</sequence>
<dbReference type="GO" id="GO:0004386">
    <property type="term" value="F:helicase activity"/>
    <property type="evidence" value="ECO:0007669"/>
    <property type="project" value="UniProtKB-KW"/>
</dbReference>
<dbReference type="PROSITE" id="PS51192">
    <property type="entry name" value="HELICASE_ATP_BIND_1"/>
    <property type="match status" value="1"/>
</dbReference>
<dbReference type="Gene3D" id="3.40.50.300">
    <property type="entry name" value="P-loop containing nucleotide triphosphate hydrolases"/>
    <property type="match status" value="2"/>
</dbReference>
<proteinExistence type="predicted"/>
<dbReference type="Proteomes" id="UP001501446">
    <property type="component" value="Unassembled WGS sequence"/>
</dbReference>
<dbReference type="PANTHER" id="PTHR47396">
    <property type="entry name" value="TYPE I RESTRICTION ENZYME ECOKI R PROTEIN"/>
    <property type="match status" value="1"/>
</dbReference>
<dbReference type="InterPro" id="IPR027417">
    <property type="entry name" value="P-loop_NTPase"/>
</dbReference>
<accession>A0ABP8XD38</accession>
<keyword evidence="3" id="KW-0378">Hydrolase</keyword>
<dbReference type="InterPro" id="IPR014001">
    <property type="entry name" value="Helicase_ATP-bd"/>
</dbReference>
<protein>
    <submittedName>
        <fullName evidence="3">DEAD/DEAH box helicase</fullName>
    </submittedName>
</protein>
<dbReference type="InterPro" id="IPR050742">
    <property type="entry name" value="Helicase_Restrict-Modif_Enz"/>
</dbReference>
<dbReference type="RefSeq" id="WP_345311590.1">
    <property type="nucleotide sequence ID" value="NZ_BAABLN010000034.1"/>
</dbReference>
<keyword evidence="3" id="KW-0067">ATP-binding</keyword>
<keyword evidence="4" id="KW-1185">Reference proteome</keyword>